<evidence type="ECO:0000313" key="4">
    <source>
        <dbReference type="Proteomes" id="UP001228171"/>
    </source>
</evidence>
<dbReference type="EMBL" id="JAVAJI010000027">
    <property type="protein sequence ID" value="MDP4545826.1"/>
    <property type="molecule type" value="Genomic_DNA"/>
</dbReference>
<comment type="caution">
    <text evidence="3">The sequence shown here is derived from an EMBL/GenBank/DDBJ whole genome shotgun (WGS) entry which is preliminary data.</text>
</comment>
<evidence type="ECO:0000313" key="3">
    <source>
        <dbReference type="EMBL" id="MDP4545826.1"/>
    </source>
</evidence>
<dbReference type="CDD" id="cd13926">
    <property type="entry name" value="N-acetylmuramidase_GH108"/>
    <property type="match status" value="1"/>
</dbReference>
<dbReference type="Pfam" id="PF09374">
    <property type="entry name" value="PG_binding_3"/>
    <property type="match status" value="1"/>
</dbReference>
<gene>
    <name evidence="3" type="ORF">Q8P09_12150</name>
</gene>
<proteinExistence type="predicted"/>
<keyword evidence="3" id="KW-0378">Hydrolase</keyword>
<dbReference type="Gene3D" id="1.20.141.10">
    <property type="entry name" value="Chitosanase, subunit A, domain 1"/>
    <property type="match status" value="1"/>
</dbReference>
<dbReference type="InterPro" id="IPR023346">
    <property type="entry name" value="Lysozyme-like_dom_sf"/>
</dbReference>
<dbReference type="SUPFAM" id="SSF53955">
    <property type="entry name" value="Lysozyme-like"/>
    <property type="match status" value="1"/>
</dbReference>
<organism evidence="3 4">
    <name type="scientific">Psychrobacter faecalis</name>
    <dbReference type="NCBI Taxonomy" id="180588"/>
    <lineage>
        <taxon>Bacteria</taxon>
        <taxon>Pseudomonadati</taxon>
        <taxon>Pseudomonadota</taxon>
        <taxon>Gammaproteobacteria</taxon>
        <taxon>Moraxellales</taxon>
        <taxon>Moraxellaceae</taxon>
        <taxon>Psychrobacter</taxon>
    </lineage>
</organism>
<sequence>MANFDILFNRLMEHEGGYINHPSDPGGETMWGVTKRVARANGYNGSMRQLPKATAQAIAHKDYWRVIKGDDLPDDVAWQVFDAAYNHGNRQAIKFLQRAVGITGKDVDGIIGDQTLTAVKCMDSDRIVMLFIAERLEFFTNLGTWKTFGKGWSRRIVGNLRWAARDN</sequence>
<protein>
    <submittedName>
        <fullName evidence="3">Glycosyl hydrolase 108 family protein</fullName>
    </submittedName>
</protein>
<name>A0ABT9HJ68_9GAMM</name>
<dbReference type="InterPro" id="IPR018537">
    <property type="entry name" value="Peptidoglycan-bd_3"/>
</dbReference>
<evidence type="ECO:0000259" key="2">
    <source>
        <dbReference type="Pfam" id="PF09374"/>
    </source>
</evidence>
<dbReference type="Pfam" id="PF05838">
    <property type="entry name" value="Glyco_hydro_108"/>
    <property type="match status" value="1"/>
</dbReference>
<accession>A0ABT9HJ68</accession>
<dbReference type="GO" id="GO:0016787">
    <property type="term" value="F:hydrolase activity"/>
    <property type="evidence" value="ECO:0007669"/>
    <property type="project" value="UniProtKB-KW"/>
</dbReference>
<reference evidence="3 4" key="1">
    <citation type="submission" date="2023-08" db="EMBL/GenBank/DDBJ databases">
        <authorList>
            <person name="Kumar R."/>
        </authorList>
    </citation>
    <scope>NUCLEOTIDE SEQUENCE [LARGE SCALE GENOMIC DNA]</scope>
    <source>
        <strain evidence="3 4">LUR13</strain>
    </source>
</reference>
<dbReference type="InterPro" id="IPR008565">
    <property type="entry name" value="TtsA-like_GH18_dom"/>
</dbReference>
<dbReference type="Proteomes" id="UP001228171">
    <property type="component" value="Unassembled WGS sequence"/>
</dbReference>
<keyword evidence="4" id="KW-1185">Reference proteome</keyword>
<evidence type="ECO:0000259" key="1">
    <source>
        <dbReference type="Pfam" id="PF05838"/>
    </source>
</evidence>
<dbReference type="RefSeq" id="WP_305936022.1">
    <property type="nucleotide sequence ID" value="NZ_JAVAJI010000027.1"/>
</dbReference>
<feature type="domain" description="Peptidoglycan binding" evidence="2">
    <location>
        <begin position="92"/>
        <end position="156"/>
    </location>
</feature>
<feature type="domain" description="TtsA-like Glycoside hydrolase family 108" evidence="1">
    <location>
        <begin position="9"/>
        <end position="88"/>
    </location>
</feature>